<dbReference type="Gene3D" id="3.40.50.1000">
    <property type="entry name" value="HAD superfamily/HAD-like"/>
    <property type="match status" value="1"/>
</dbReference>
<dbReference type="NCBIfam" id="TIGR01685">
    <property type="entry name" value="MDP-1"/>
    <property type="match status" value="1"/>
</dbReference>
<name>A0A3R9P9D2_9CREN</name>
<evidence type="ECO:0000313" key="1">
    <source>
        <dbReference type="EMBL" id="RSN67719.1"/>
    </source>
</evidence>
<dbReference type="GO" id="GO:0016791">
    <property type="term" value="F:phosphatase activity"/>
    <property type="evidence" value="ECO:0007669"/>
    <property type="project" value="InterPro"/>
</dbReference>
<protein>
    <submittedName>
        <fullName evidence="1">Magnesium-dependent phosphatase-1</fullName>
    </submittedName>
</protein>
<reference evidence="1 2" key="1">
    <citation type="submission" date="2018-10" db="EMBL/GenBank/DDBJ databases">
        <title>Co-occurring genomic capacity for anaerobic methane metabolism and dissimilatory sulfite reduction discovered in the Korarchaeota.</title>
        <authorList>
            <person name="Mckay L.J."/>
            <person name="Dlakic M."/>
            <person name="Fields M.W."/>
            <person name="Delmont T.O."/>
            <person name="Eren A.M."/>
            <person name="Jay Z.J."/>
            <person name="Klingelsmith K.B."/>
            <person name="Rusch D.B."/>
            <person name="Inskeep W.P."/>
        </authorList>
    </citation>
    <scope>NUCLEOTIDE SEQUENCE [LARGE SCALE GENOMIC DNA]</scope>
    <source>
        <strain evidence="1 2">WS</strain>
    </source>
</reference>
<dbReference type="Pfam" id="PF12689">
    <property type="entry name" value="Acid_PPase"/>
    <property type="match status" value="1"/>
</dbReference>
<dbReference type="AlphaFoldDB" id="A0A3R9P9D2"/>
<dbReference type="OMA" id="GTLWDHE"/>
<dbReference type="RefSeq" id="WP_012309032.1">
    <property type="nucleotide sequence ID" value="NZ_RCOR01000042.1"/>
</dbReference>
<dbReference type="InterPro" id="IPR036412">
    <property type="entry name" value="HAD-like_sf"/>
</dbReference>
<proteinExistence type="predicted"/>
<dbReference type="EMBL" id="RCOR01000042">
    <property type="protein sequence ID" value="RSN67719.1"/>
    <property type="molecule type" value="Genomic_DNA"/>
</dbReference>
<dbReference type="NCBIfam" id="TIGR01681">
    <property type="entry name" value="HAD-SF-IIIC"/>
    <property type="match status" value="1"/>
</dbReference>
<dbReference type="PANTHER" id="PTHR17901">
    <property type="entry name" value="MAGNESIUM-DEPENDENT PHOSPHATASE 1 MDP1"/>
    <property type="match status" value="1"/>
</dbReference>
<dbReference type="GeneID" id="6093666"/>
<dbReference type="PANTHER" id="PTHR17901:SF14">
    <property type="entry name" value="MAGNESIUM-DEPENDENT PHOSPHATASE 1"/>
    <property type="match status" value="1"/>
</dbReference>
<comment type="caution">
    <text evidence="1">The sequence shown here is derived from an EMBL/GenBank/DDBJ whole genome shotgun (WGS) entry which is preliminary data.</text>
</comment>
<organism evidence="1 2">
    <name type="scientific">Candidatus Korarchaeum cryptofilum</name>
    <dbReference type="NCBI Taxonomy" id="498846"/>
    <lineage>
        <taxon>Archaea</taxon>
        <taxon>Thermoproteota</taxon>
        <taxon>Candidatus Korarchaeia</taxon>
        <taxon>Candidatus Korarchaeales</taxon>
        <taxon>Candidatus Korarchaeaceae</taxon>
        <taxon>Candidatus Korarchaeum</taxon>
    </lineage>
</organism>
<dbReference type="InterPro" id="IPR023214">
    <property type="entry name" value="HAD_sf"/>
</dbReference>
<accession>A0A3R9P9D2</accession>
<dbReference type="InterPro" id="IPR010033">
    <property type="entry name" value="HAD_SF_ppase_IIIC"/>
</dbReference>
<evidence type="ECO:0000313" key="2">
    <source>
        <dbReference type="Proteomes" id="UP000278149"/>
    </source>
</evidence>
<dbReference type="InterPro" id="IPR010036">
    <property type="entry name" value="MDP_1_eu_arc"/>
</dbReference>
<sequence>MRPKLIVLDLDKVLWDHHNVSDLTPPFRRISERMIEDRFGEVVTLRDDVREFLSFAKRRGIKLSTCSWNHFDKALEVLKAFDLDKYFDLLMIEPHPEKQLMMERILRSLGVREEEVVYVDDRDYMLEKVRSKFPKIITIRFHPAGDCFSFRKLMELIGD</sequence>
<dbReference type="SUPFAM" id="SSF56784">
    <property type="entry name" value="HAD-like"/>
    <property type="match status" value="1"/>
</dbReference>
<dbReference type="Proteomes" id="UP000278149">
    <property type="component" value="Unassembled WGS sequence"/>
</dbReference>
<gene>
    <name evidence="1" type="ORF">D9Q81_07955</name>
</gene>